<keyword evidence="2" id="KW-0813">Transport</keyword>
<comment type="subcellular location">
    <subcellularLocation>
        <location evidence="1">Membrane</location>
        <topology evidence="1">Multi-pass membrane protein</topology>
    </subcellularLocation>
</comment>
<evidence type="ECO:0000256" key="6">
    <source>
        <dbReference type="ARBA" id="ARBA00023136"/>
    </source>
</evidence>
<dbReference type="Gene3D" id="1.10.287.70">
    <property type="match status" value="1"/>
</dbReference>
<sequence>MLLRMRKWVLVNDDTATKIQRISPYLFLATLIGYLLFGAGSFWLFEKQYVSRNVRQFYLKLAVNRQQFAREITHKLFNDTKNLFVIMDLNQSNRVQAELINSLRSYEHHLNISRPKDTEWNFQGCLNYAWSLLTTLGHSTQYPKTVIGQLFALAYTIIGVPLFVITLLLLAHRIVYYLKKKDKSERKRRLKIFVILLTIFLTYLFCFALILYYCDLVETFWRAINVSIFSSFTVHTIDYTRFSEADKLLTQFLSTISILLGLITVYYGIIVYESHESATDKVTSITTPLPHGTPATTDIPRFNIIQFENGETKLETIT</sequence>
<evidence type="ECO:0000256" key="3">
    <source>
        <dbReference type="ARBA" id="ARBA00022692"/>
    </source>
</evidence>
<evidence type="ECO:0000256" key="8">
    <source>
        <dbReference type="SAM" id="Phobius"/>
    </source>
</evidence>
<dbReference type="GO" id="GO:0005886">
    <property type="term" value="C:plasma membrane"/>
    <property type="evidence" value="ECO:0007669"/>
    <property type="project" value="TreeGrafter"/>
</dbReference>
<evidence type="ECO:0000313" key="11">
    <source>
        <dbReference type="WBParaSite" id="PDA_v2.g23599.t1"/>
    </source>
</evidence>
<name>A0A914PYX0_9BILA</name>
<keyword evidence="7" id="KW-0407">Ion channel</keyword>
<keyword evidence="6 8" id="KW-0472">Membrane</keyword>
<dbReference type="AlphaFoldDB" id="A0A914PYX0"/>
<dbReference type="PANTHER" id="PTHR11003">
    <property type="entry name" value="POTASSIUM CHANNEL, SUBFAMILY K"/>
    <property type="match status" value="1"/>
</dbReference>
<organism evidence="10 11">
    <name type="scientific">Panagrolaimus davidi</name>
    <dbReference type="NCBI Taxonomy" id="227884"/>
    <lineage>
        <taxon>Eukaryota</taxon>
        <taxon>Metazoa</taxon>
        <taxon>Ecdysozoa</taxon>
        <taxon>Nematoda</taxon>
        <taxon>Chromadorea</taxon>
        <taxon>Rhabditida</taxon>
        <taxon>Tylenchina</taxon>
        <taxon>Panagrolaimomorpha</taxon>
        <taxon>Panagrolaimoidea</taxon>
        <taxon>Panagrolaimidae</taxon>
        <taxon>Panagrolaimus</taxon>
    </lineage>
</organism>
<dbReference type="GO" id="GO:0022841">
    <property type="term" value="F:potassium ion leak channel activity"/>
    <property type="evidence" value="ECO:0007669"/>
    <property type="project" value="TreeGrafter"/>
</dbReference>
<feature type="transmembrane region" description="Helical" evidence="8">
    <location>
        <begin position="25"/>
        <end position="45"/>
    </location>
</feature>
<keyword evidence="5" id="KW-0406">Ion transport</keyword>
<dbReference type="InterPro" id="IPR003280">
    <property type="entry name" value="2pore_dom_K_chnl"/>
</dbReference>
<feature type="transmembrane region" description="Helical" evidence="8">
    <location>
        <begin position="192"/>
        <end position="213"/>
    </location>
</feature>
<evidence type="ECO:0000256" key="5">
    <source>
        <dbReference type="ARBA" id="ARBA00023065"/>
    </source>
</evidence>
<dbReference type="Proteomes" id="UP000887578">
    <property type="component" value="Unplaced"/>
</dbReference>
<keyword evidence="10" id="KW-1185">Reference proteome</keyword>
<feature type="transmembrane region" description="Helical" evidence="8">
    <location>
        <begin position="146"/>
        <end position="171"/>
    </location>
</feature>
<feature type="domain" description="Potassium channel" evidence="9">
    <location>
        <begin position="119"/>
        <end position="174"/>
    </location>
</feature>
<evidence type="ECO:0000313" key="10">
    <source>
        <dbReference type="Proteomes" id="UP000887578"/>
    </source>
</evidence>
<dbReference type="Pfam" id="PF07885">
    <property type="entry name" value="Ion_trans_2"/>
    <property type="match status" value="1"/>
</dbReference>
<evidence type="ECO:0000256" key="2">
    <source>
        <dbReference type="ARBA" id="ARBA00022448"/>
    </source>
</evidence>
<reference evidence="11" key="1">
    <citation type="submission" date="2022-11" db="UniProtKB">
        <authorList>
            <consortium name="WormBaseParasite"/>
        </authorList>
    </citation>
    <scope>IDENTIFICATION</scope>
</reference>
<dbReference type="GO" id="GO:0015271">
    <property type="term" value="F:outward rectifier potassium channel activity"/>
    <property type="evidence" value="ECO:0007669"/>
    <property type="project" value="TreeGrafter"/>
</dbReference>
<keyword evidence="4 8" id="KW-1133">Transmembrane helix</keyword>
<proteinExistence type="predicted"/>
<evidence type="ECO:0000256" key="4">
    <source>
        <dbReference type="ARBA" id="ARBA00022989"/>
    </source>
</evidence>
<feature type="transmembrane region" description="Helical" evidence="8">
    <location>
        <begin position="249"/>
        <end position="269"/>
    </location>
</feature>
<dbReference type="WBParaSite" id="PDA_v2.g23599.t1">
    <property type="protein sequence ID" value="PDA_v2.g23599.t1"/>
    <property type="gene ID" value="PDA_v2.g23599"/>
</dbReference>
<keyword evidence="3 8" id="KW-0812">Transmembrane</keyword>
<evidence type="ECO:0000256" key="7">
    <source>
        <dbReference type="ARBA" id="ARBA00023303"/>
    </source>
</evidence>
<dbReference type="InterPro" id="IPR013099">
    <property type="entry name" value="K_chnl_dom"/>
</dbReference>
<accession>A0A914PYX0</accession>
<dbReference type="PANTHER" id="PTHR11003:SF147">
    <property type="entry name" value="POTASSIUM CHANNEL DOMAIN-CONTAINING PROTEIN"/>
    <property type="match status" value="1"/>
</dbReference>
<evidence type="ECO:0000259" key="9">
    <source>
        <dbReference type="Pfam" id="PF07885"/>
    </source>
</evidence>
<protein>
    <submittedName>
        <fullName evidence="11">Potassium channel domain-containing protein</fullName>
    </submittedName>
</protein>
<dbReference type="GO" id="GO:0030322">
    <property type="term" value="P:stabilization of membrane potential"/>
    <property type="evidence" value="ECO:0007669"/>
    <property type="project" value="TreeGrafter"/>
</dbReference>
<evidence type="ECO:0000256" key="1">
    <source>
        <dbReference type="ARBA" id="ARBA00004141"/>
    </source>
</evidence>
<dbReference type="SUPFAM" id="SSF81324">
    <property type="entry name" value="Voltage-gated potassium channels"/>
    <property type="match status" value="1"/>
</dbReference>